<dbReference type="RefSeq" id="WP_285995807.1">
    <property type="nucleotide sequence ID" value="NZ_CP127295.1"/>
</dbReference>
<name>A0A9Y2NB70_9PSEU</name>
<accession>A0A9Y2NB70</accession>
<evidence type="ECO:0000313" key="1">
    <source>
        <dbReference type="EMBL" id="WIX99325.1"/>
    </source>
</evidence>
<dbReference type="KEGG" id="amog:QRX60_35490"/>
<organism evidence="1 2">
    <name type="scientific">Amycolatopsis mongoliensis</name>
    <dbReference type="NCBI Taxonomy" id="715475"/>
    <lineage>
        <taxon>Bacteria</taxon>
        <taxon>Bacillati</taxon>
        <taxon>Actinomycetota</taxon>
        <taxon>Actinomycetes</taxon>
        <taxon>Pseudonocardiales</taxon>
        <taxon>Pseudonocardiaceae</taxon>
        <taxon>Amycolatopsis</taxon>
    </lineage>
</organism>
<dbReference type="Proteomes" id="UP001239397">
    <property type="component" value="Chromosome"/>
</dbReference>
<dbReference type="AlphaFoldDB" id="A0A9Y2NB70"/>
<keyword evidence="2" id="KW-1185">Reference proteome</keyword>
<proteinExistence type="predicted"/>
<gene>
    <name evidence="1" type="ORF">QRX60_35490</name>
</gene>
<protein>
    <submittedName>
        <fullName evidence="1">Uncharacterized protein</fullName>
    </submittedName>
</protein>
<dbReference type="EMBL" id="CP127295">
    <property type="protein sequence ID" value="WIX99325.1"/>
    <property type="molecule type" value="Genomic_DNA"/>
</dbReference>
<evidence type="ECO:0000313" key="2">
    <source>
        <dbReference type="Proteomes" id="UP001239397"/>
    </source>
</evidence>
<sequence>MTGSLASADPHARSHEIVGGRALDAADPTHNVPAAACLVCGRTDRRVLHRVSLTPPDMAAASLPASEPPVLCLTHYAAAMRSVGTPTPTGNCPRCIACGFDDPGYFGPVATFPLQSGIPVTQPVYRACARHLAEAIAALTQEASA</sequence>
<reference evidence="1 2" key="1">
    <citation type="submission" date="2023-06" db="EMBL/GenBank/DDBJ databases">
        <authorList>
            <person name="Oyuntsetseg B."/>
            <person name="Kim S.B."/>
        </authorList>
    </citation>
    <scope>NUCLEOTIDE SEQUENCE [LARGE SCALE GENOMIC DNA]</scope>
    <source>
        <strain evidence="1 2">4-36</strain>
    </source>
</reference>